<proteinExistence type="predicted"/>
<evidence type="ECO:0000313" key="2">
    <source>
        <dbReference type="EMBL" id="KAJ3049563.1"/>
    </source>
</evidence>
<dbReference type="InterPro" id="IPR036305">
    <property type="entry name" value="RGS_sf"/>
</dbReference>
<dbReference type="AlphaFoldDB" id="A0AAD5X133"/>
<feature type="non-terminal residue" evidence="2">
    <location>
        <position position="455"/>
    </location>
</feature>
<name>A0AAD5X133_9FUNG</name>
<dbReference type="SUPFAM" id="SSF48097">
    <property type="entry name" value="Regulator of G-protein signaling, RGS"/>
    <property type="match status" value="1"/>
</dbReference>
<reference evidence="2" key="1">
    <citation type="submission" date="2020-05" db="EMBL/GenBank/DDBJ databases">
        <title>Phylogenomic resolution of chytrid fungi.</title>
        <authorList>
            <person name="Stajich J.E."/>
            <person name="Amses K."/>
            <person name="Simmons R."/>
            <person name="Seto K."/>
            <person name="Myers J."/>
            <person name="Bonds A."/>
            <person name="Quandt C.A."/>
            <person name="Barry K."/>
            <person name="Liu P."/>
            <person name="Grigoriev I."/>
            <person name="Longcore J.E."/>
            <person name="James T.Y."/>
        </authorList>
    </citation>
    <scope>NUCLEOTIDE SEQUENCE</scope>
    <source>
        <strain evidence="2">JEL0318</strain>
    </source>
</reference>
<keyword evidence="3" id="KW-1185">Reference proteome</keyword>
<feature type="compositionally biased region" description="Low complexity" evidence="1">
    <location>
        <begin position="292"/>
        <end position="303"/>
    </location>
</feature>
<dbReference type="InterPro" id="IPR044926">
    <property type="entry name" value="RGS_subdomain_2"/>
</dbReference>
<protein>
    <submittedName>
        <fullName evidence="2">Uncharacterized protein</fullName>
    </submittedName>
</protein>
<dbReference type="EMBL" id="JADGJD010000626">
    <property type="protein sequence ID" value="KAJ3049563.1"/>
    <property type="molecule type" value="Genomic_DNA"/>
</dbReference>
<evidence type="ECO:0000256" key="1">
    <source>
        <dbReference type="SAM" id="MobiDB-lite"/>
    </source>
</evidence>
<feature type="compositionally biased region" description="Polar residues" evidence="1">
    <location>
        <begin position="173"/>
        <end position="184"/>
    </location>
</feature>
<feature type="region of interest" description="Disordered" evidence="1">
    <location>
        <begin position="278"/>
        <end position="306"/>
    </location>
</feature>
<comment type="caution">
    <text evidence="2">The sequence shown here is derived from an EMBL/GenBank/DDBJ whole genome shotgun (WGS) entry which is preliminary data.</text>
</comment>
<accession>A0AAD5X133</accession>
<dbReference type="Gene3D" id="1.10.167.10">
    <property type="entry name" value="Regulator of G-protein Signalling 4, domain 2"/>
    <property type="match status" value="1"/>
</dbReference>
<organism evidence="2 3">
    <name type="scientific">Rhizophlyctis rosea</name>
    <dbReference type="NCBI Taxonomy" id="64517"/>
    <lineage>
        <taxon>Eukaryota</taxon>
        <taxon>Fungi</taxon>
        <taxon>Fungi incertae sedis</taxon>
        <taxon>Chytridiomycota</taxon>
        <taxon>Chytridiomycota incertae sedis</taxon>
        <taxon>Chytridiomycetes</taxon>
        <taxon>Rhizophlyctidales</taxon>
        <taxon>Rhizophlyctidaceae</taxon>
        <taxon>Rhizophlyctis</taxon>
    </lineage>
</organism>
<dbReference type="Proteomes" id="UP001212841">
    <property type="component" value="Unassembled WGS sequence"/>
</dbReference>
<feature type="region of interest" description="Disordered" evidence="1">
    <location>
        <begin position="159"/>
        <end position="184"/>
    </location>
</feature>
<evidence type="ECO:0000313" key="3">
    <source>
        <dbReference type="Proteomes" id="UP001212841"/>
    </source>
</evidence>
<gene>
    <name evidence="2" type="ORF">HK097_009459</name>
</gene>
<sequence>NYAFCQIGILLLLYSFVARSFRLRRLYNINKAKLCVDFRCHRIPIVEASSSADNTFNKLIDPLSSDHPPLSKTTTSIAKSVSDAGTLGHAGSFVSVAGDNPQQMMRQMKRRLFAWKAIIKAPEGEDAVPWSSDDWGTIPGGLIHIFTVVWPLIQSHRTSRPSFKWPSKRQNSKSEPSSPTDNKSFNTLLPEAGSISALFAIVLDGDPAAFESFKSFSVGVFSAENPMFFQEYRALMLKIKAAIEDVPTSLVETSPISRSGPRPMSTAEVSFTGLSSLATTPNDLRLDTENLPSNRTSSNPTSPKRIASLKDLRSDALKRLNSKNQLNMINITSPPGRYLYPTTSSLPMPPHLLPDCRRIFRSFIAPGSSLQLNLSAHIVDDISRRLRNIPKQGMTTFNEPISGINVSIFDGARDEVLRLMFDTFPRFVEKEKGGVLKEYMGQKKRGGLFYGRERV</sequence>